<keyword evidence="2" id="KW-1133">Transmembrane helix</keyword>
<evidence type="ECO:0000256" key="1">
    <source>
        <dbReference type="SAM" id="MobiDB-lite"/>
    </source>
</evidence>
<name>A0ABD3MBH7_9STRA</name>
<comment type="caution">
    <text evidence="4">The sequence shown here is derived from an EMBL/GenBank/DDBJ whole genome shotgun (WGS) entry which is preliminary data.</text>
</comment>
<feature type="compositionally biased region" description="Basic and acidic residues" evidence="1">
    <location>
        <begin position="285"/>
        <end position="298"/>
    </location>
</feature>
<dbReference type="AlphaFoldDB" id="A0ABD3MBH7"/>
<keyword evidence="3" id="KW-0732">Signal</keyword>
<feature type="region of interest" description="Disordered" evidence="1">
    <location>
        <begin position="767"/>
        <end position="811"/>
    </location>
</feature>
<feature type="compositionally biased region" description="Low complexity" evidence="1">
    <location>
        <begin position="386"/>
        <end position="396"/>
    </location>
</feature>
<feature type="compositionally biased region" description="Low complexity" evidence="1">
    <location>
        <begin position="947"/>
        <end position="959"/>
    </location>
</feature>
<feature type="region of interest" description="Disordered" evidence="1">
    <location>
        <begin position="252"/>
        <end position="323"/>
    </location>
</feature>
<evidence type="ECO:0000313" key="5">
    <source>
        <dbReference type="Proteomes" id="UP001530293"/>
    </source>
</evidence>
<feature type="chain" id="PRO_5044862251" evidence="3">
    <location>
        <begin position="30"/>
        <end position="959"/>
    </location>
</feature>
<organism evidence="4 5">
    <name type="scientific">Discostella pseudostelligera</name>
    <dbReference type="NCBI Taxonomy" id="259834"/>
    <lineage>
        <taxon>Eukaryota</taxon>
        <taxon>Sar</taxon>
        <taxon>Stramenopiles</taxon>
        <taxon>Ochrophyta</taxon>
        <taxon>Bacillariophyta</taxon>
        <taxon>Coscinodiscophyceae</taxon>
        <taxon>Thalassiosirophycidae</taxon>
        <taxon>Stephanodiscales</taxon>
        <taxon>Stephanodiscaceae</taxon>
        <taxon>Discostella</taxon>
    </lineage>
</organism>
<evidence type="ECO:0000313" key="4">
    <source>
        <dbReference type="EMBL" id="KAL3759306.1"/>
    </source>
</evidence>
<feature type="transmembrane region" description="Helical" evidence="2">
    <location>
        <begin position="623"/>
        <end position="648"/>
    </location>
</feature>
<accession>A0ABD3MBH7</accession>
<feature type="region of interest" description="Disordered" evidence="1">
    <location>
        <begin position="881"/>
        <end position="959"/>
    </location>
</feature>
<protein>
    <submittedName>
        <fullName evidence="4">Uncharacterized protein</fullName>
    </submittedName>
</protein>
<sequence>MMIMMKASRLPIALSTILFLARTLLLVNADGADDFDCDPAACVNGMFSRAKCGCECIPPFCPDVYGNCIVAGTCDDPWRNCEKGVNCPWWKTPAVAESCSSGSLVPPGIWTIFPTEEICCKASFPYSTFCSKEPETDPPTKYPTITLIEDDEEIIPIQFSVSGVTHEVSIHDISDEMAIVLKRILLRLAEKIEGLKVMKVEPVNLRRRELEEEYTLYFHVYVVRDDEKNFGPHIIQGIKDSYDEVLSEIQPSRDPTMYIPGQEGRPDPDSLSTFRSLGSNGSRRYHSEEPPTKPKREPTMYVDGNAMSEFPPPPMMSDPSMNVGEQRNTVMYEDVYSDEEVYNDYHRGESDGNGGSKKSKKSKKKEQSGKHHDTLRTHDRGLAGKSAISSQKSRSSMTNHSSVPDGTWDIFTSEEICCKANFPYSEYCAPDSTPPTKHPTIALLEDDDYDIVSIQFIASDLPDNIPMNSIQIEMESVLKRIILRLSEKIDGMKVTKVEAAKQSAKMRRQLRERGLAKEVTLYFHVYVIRNDDKKFGPYIIHEIRDSYDEVLTQIQSFSDTKYLRGNYEINFCTLDDGEYDLCAIEAVITEGPSPAPAAVPEPATAQTSAVVQPDTADGGLTGWAIALIVTLVLSVVCCGGYAIAVMCFGVENFFKDPEDAKGENFQNNMYMDERFGPTDSGKRLAIMDSKSQMSRKQQLTLDSRMQRTIRGQSSNQHSQMHGGSRVYPDSQSGVQVVCSNPEYPSFDDTEFTINTYSTNRRKARDPTMFISGQGSRPDPGTTYSQGLTYDGGSSRRYYSDEPPLKPKREPTMYVDGKASGMDPGIGQKPDPTLYDEGQQSTVAGDIYSAYRYDIEPIDEDVEYIRSFQDRKSFRSQAVYSRDGHDTLGGTSLRSQEKSACTANNSMKSKSSRRTDTQHLDGFQTSESTSPDAKTSFSKRSSHKSKSSKNTTPSSGVFIG</sequence>
<dbReference type="EMBL" id="JALLBG020000205">
    <property type="protein sequence ID" value="KAL3759306.1"/>
    <property type="molecule type" value="Genomic_DNA"/>
</dbReference>
<evidence type="ECO:0000256" key="2">
    <source>
        <dbReference type="SAM" id="Phobius"/>
    </source>
</evidence>
<feature type="compositionally biased region" description="Polar residues" evidence="1">
    <location>
        <begin position="888"/>
        <end position="908"/>
    </location>
</feature>
<keyword evidence="2" id="KW-0812">Transmembrane</keyword>
<feature type="compositionally biased region" description="Polar residues" evidence="1">
    <location>
        <begin position="270"/>
        <end position="282"/>
    </location>
</feature>
<keyword evidence="2" id="KW-0472">Membrane</keyword>
<feature type="compositionally biased region" description="Polar residues" evidence="1">
    <location>
        <begin position="922"/>
        <end position="932"/>
    </location>
</feature>
<dbReference type="Proteomes" id="UP001530293">
    <property type="component" value="Unassembled WGS sequence"/>
</dbReference>
<evidence type="ECO:0000256" key="3">
    <source>
        <dbReference type="SAM" id="SignalP"/>
    </source>
</evidence>
<feature type="compositionally biased region" description="Basic and acidic residues" evidence="1">
    <location>
        <begin position="365"/>
        <end position="382"/>
    </location>
</feature>
<feature type="compositionally biased region" description="Basic and acidic residues" evidence="1">
    <location>
        <begin position="797"/>
        <end position="810"/>
    </location>
</feature>
<feature type="region of interest" description="Disordered" evidence="1">
    <location>
        <begin position="344"/>
        <end position="405"/>
    </location>
</feature>
<keyword evidence="5" id="KW-1185">Reference proteome</keyword>
<gene>
    <name evidence="4" type="ORF">ACHAWU_009174</name>
</gene>
<feature type="signal peptide" evidence="3">
    <location>
        <begin position="1"/>
        <end position="29"/>
    </location>
</feature>
<reference evidence="4 5" key="1">
    <citation type="submission" date="2024-10" db="EMBL/GenBank/DDBJ databases">
        <title>Updated reference genomes for cyclostephanoid diatoms.</title>
        <authorList>
            <person name="Roberts W.R."/>
            <person name="Alverson A.J."/>
        </authorList>
    </citation>
    <scope>NUCLEOTIDE SEQUENCE [LARGE SCALE GENOMIC DNA]</scope>
    <source>
        <strain evidence="4 5">AJA232-27</strain>
    </source>
</reference>
<proteinExistence type="predicted"/>